<keyword evidence="3" id="KW-0645">Protease</keyword>
<keyword evidence="1" id="KW-0472">Membrane</keyword>
<keyword evidence="3" id="KW-0482">Metalloprotease</keyword>
<feature type="transmembrane region" description="Helical" evidence="1">
    <location>
        <begin position="187"/>
        <end position="204"/>
    </location>
</feature>
<dbReference type="GO" id="GO:0004175">
    <property type="term" value="F:endopeptidase activity"/>
    <property type="evidence" value="ECO:0007669"/>
    <property type="project" value="UniProtKB-ARBA"/>
</dbReference>
<feature type="transmembrane region" description="Helical" evidence="1">
    <location>
        <begin position="23"/>
        <end position="46"/>
    </location>
</feature>
<gene>
    <name evidence="3" type="ORF">HX822_17780</name>
</gene>
<evidence type="ECO:0000313" key="3">
    <source>
        <dbReference type="EMBL" id="NWE14796.1"/>
    </source>
</evidence>
<reference evidence="3 4" key="1">
    <citation type="submission" date="2020-04" db="EMBL/GenBank/DDBJ databases">
        <title>Molecular characterization of pseudomonads from Agaricus bisporus reveal novel blotch 2 pathogens in Western Europe.</title>
        <authorList>
            <person name="Taparia T."/>
            <person name="Krijger M."/>
            <person name="Haynes E."/>
            <person name="Elpinstone J.G."/>
            <person name="Noble R."/>
            <person name="Van Der Wolf J."/>
        </authorList>
    </citation>
    <scope>NUCLEOTIDE SEQUENCE [LARGE SCALE GENOMIC DNA]</scope>
    <source>
        <strain evidence="3 4">IPO3782</strain>
    </source>
</reference>
<dbReference type="GO" id="GO:0006508">
    <property type="term" value="P:proteolysis"/>
    <property type="evidence" value="ECO:0007669"/>
    <property type="project" value="UniProtKB-KW"/>
</dbReference>
<feature type="transmembrane region" description="Helical" evidence="1">
    <location>
        <begin position="93"/>
        <end position="114"/>
    </location>
</feature>
<dbReference type="InterPro" id="IPR003675">
    <property type="entry name" value="Rce1/LyrA-like_dom"/>
</dbReference>
<dbReference type="GO" id="GO:0080120">
    <property type="term" value="P:CAAX-box protein maturation"/>
    <property type="evidence" value="ECO:0007669"/>
    <property type="project" value="UniProtKB-ARBA"/>
</dbReference>
<dbReference type="EMBL" id="JACARG010000037">
    <property type="protein sequence ID" value="NWE14796.1"/>
    <property type="molecule type" value="Genomic_DNA"/>
</dbReference>
<keyword evidence="1" id="KW-0812">Transmembrane</keyword>
<feature type="transmembrane region" description="Helical" evidence="1">
    <location>
        <begin position="165"/>
        <end position="181"/>
    </location>
</feature>
<feature type="domain" description="CAAX prenyl protease 2/Lysostaphin resistance protein A-like" evidence="2">
    <location>
        <begin position="132"/>
        <end position="221"/>
    </location>
</feature>
<comment type="caution">
    <text evidence="3">The sequence shown here is derived from an EMBL/GenBank/DDBJ whole genome shotgun (WGS) entry which is preliminary data.</text>
</comment>
<feature type="transmembrane region" description="Helical" evidence="1">
    <location>
        <begin position="52"/>
        <end position="72"/>
    </location>
</feature>
<organism evidence="3 4">
    <name type="scientific">Pseudomonas yamanorum</name>
    <dbReference type="NCBI Taxonomy" id="515393"/>
    <lineage>
        <taxon>Bacteria</taxon>
        <taxon>Pseudomonadati</taxon>
        <taxon>Pseudomonadota</taxon>
        <taxon>Gammaproteobacteria</taxon>
        <taxon>Pseudomonadales</taxon>
        <taxon>Pseudomonadaceae</taxon>
        <taxon>Pseudomonas</taxon>
    </lineage>
</organism>
<protein>
    <submittedName>
        <fullName evidence="3">CPBP family intramembrane metalloprotease</fullName>
    </submittedName>
</protein>
<keyword evidence="3" id="KW-0378">Hydrolase</keyword>
<name>A0A7Y8EHH9_9PSED</name>
<dbReference type="GO" id="GO:0008237">
    <property type="term" value="F:metallopeptidase activity"/>
    <property type="evidence" value="ECO:0007669"/>
    <property type="project" value="UniProtKB-KW"/>
</dbReference>
<evidence type="ECO:0000313" key="4">
    <source>
        <dbReference type="Proteomes" id="UP000531950"/>
    </source>
</evidence>
<feature type="transmembrane region" description="Helical" evidence="1">
    <location>
        <begin position="134"/>
        <end position="153"/>
    </location>
</feature>
<feature type="transmembrane region" description="Helical" evidence="1">
    <location>
        <begin position="211"/>
        <end position="235"/>
    </location>
</feature>
<keyword evidence="1" id="KW-1133">Transmembrane helix</keyword>
<dbReference type="Proteomes" id="UP000531950">
    <property type="component" value="Unassembled WGS sequence"/>
</dbReference>
<accession>A0A7Y8EHH9</accession>
<evidence type="ECO:0000256" key="1">
    <source>
        <dbReference type="SAM" id="Phobius"/>
    </source>
</evidence>
<dbReference type="Pfam" id="PF02517">
    <property type="entry name" value="Rce1-like"/>
    <property type="match status" value="1"/>
</dbReference>
<dbReference type="RefSeq" id="WP_177078700.1">
    <property type="nucleotide sequence ID" value="NZ_JACAOQ010000017.1"/>
</dbReference>
<dbReference type="AlphaFoldDB" id="A0A7Y8EHH9"/>
<sequence length="236" mass="26149">MKYEALSGPSAACMDTYSWRRRILMACLAIGLYLAIQLALVLVVGTGNLTRLTQLIDGGFSAMVLLMLAVIERRHSGGFRAVIGRDLSRTFKLCLPWVLGVYLVCTSLDIGLGYGSEAYTMAFRGSLPTAQKVLLLSMGLLIIPIFEELLYRHFLIRLFPLDHRLWRWVAILATTAVYMAIHMPFSGWTECLLIGTLSVILAYARVRSAGILVPVLLHMFAGVVNLSRGLVATLWL</sequence>
<evidence type="ECO:0000259" key="2">
    <source>
        <dbReference type="Pfam" id="PF02517"/>
    </source>
</evidence>
<proteinExistence type="predicted"/>